<gene>
    <name evidence="4" type="primary">LOC101493646</name>
</gene>
<dbReference type="InterPro" id="IPR050942">
    <property type="entry name" value="F-box_BR-signaling"/>
</dbReference>
<name>A0A1S2Y869_CICAR</name>
<dbReference type="InterPro" id="IPR005174">
    <property type="entry name" value="KIB1-4_b-propeller"/>
</dbReference>
<evidence type="ECO:0000259" key="1">
    <source>
        <dbReference type="Pfam" id="PF00646"/>
    </source>
</evidence>
<dbReference type="InterPro" id="IPR001810">
    <property type="entry name" value="F-box_dom"/>
</dbReference>
<dbReference type="STRING" id="3827.A0A1S2Y869"/>
<dbReference type="Pfam" id="PF00646">
    <property type="entry name" value="F-box"/>
    <property type="match status" value="1"/>
</dbReference>
<evidence type="ECO:0000313" key="3">
    <source>
        <dbReference type="Proteomes" id="UP000087171"/>
    </source>
</evidence>
<keyword evidence="3" id="KW-1185">Reference proteome</keyword>
<dbReference type="eggNOG" id="ENOG502QS0H">
    <property type="taxonomic scope" value="Eukaryota"/>
</dbReference>
<organism evidence="3 4">
    <name type="scientific">Cicer arietinum</name>
    <name type="common">Chickpea</name>
    <name type="synonym">Garbanzo</name>
    <dbReference type="NCBI Taxonomy" id="3827"/>
    <lineage>
        <taxon>Eukaryota</taxon>
        <taxon>Viridiplantae</taxon>
        <taxon>Streptophyta</taxon>
        <taxon>Embryophyta</taxon>
        <taxon>Tracheophyta</taxon>
        <taxon>Spermatophyta</taxon>
        <taxon>Magnoliopsida</taxon>
        <taxon>eudicotyledons</taxon>
        <taxon>Gunneridae</taxon>
        <taxon>Pentapetalae</taxon>
        <taxon>rosids</taxon>
        <taxon>fabids</taxon>
        <taxon>Fabales</taxon>
        <taxon>Fabaceae</taxon>
        <taxon>Papilionoideae</taxon>
        <taxon>50 kb inversion clade</taxon>
        <taxon>NPAAA clade</taxon>
        <taxon>Hologalegina</taxon>
        <taxon>IRL clade</taxon>
        <taxon>Cicereae</taxon>
        <taxon>Cicer</taxon>
    </lineage>
</organism>
<reference evidence="4" key="2">
    <citation type="submission" date="2025-08" db="UniProtKB">
        <authorList>
            <consortium name="RefSeq"/>
        </authorList>
    </citation>
    <scope>IDENTIFICATION</scope>
    <source>
        <tissue evidence="4">Etiolated seedlings</tissue>
    </source>
</reference>
<evidence type="ECO:0000313" key="4">
    <source>
        <dbReference type="RefSeq" id="XP_004500900.2"/>
    </source>
</evidence>
<feature type="domain" description="F-box" evidence="1">
    <location>
        <begin position="37"/>
        <end position="73"/>
    </location>
</feature>
<dbReference type="AlphaFoldDB" id="A0A1S2Y869"/>
<protein>
    <submittedName>
        <fullName evidence="4">F-box protein At2g26160-like isoform X1</fullName>
    </submittedName>
</protein>
<accession>A0A1S2Y869</accession>
<feature type="domain" description="KIB1-4 beta-propeller" evidence="2">
    <location>
        <begin position="93"/>
        <end position="391"/>
    </location>
</feature>
<dbReference type="PaxDb" id="3827-XP_004500900.1"/>
<reference evidence="3" key="1">
    <citation type="journal article" date="2013" name="Nat. Biotechnol.">
        <title>Draft genome sequence of chickpea (Cicer arietinum) provides a resource for trait improvement.</title>
        <authorList>
            <person name="Varshney R.K."/>
            <person name="Song C."/>
            <person name="Saxena R.K."/>
            <person name="Azam S."/>
            <person name="Yu S."/>
            <person name="Sharpe A.G."/>
            <person name="Cannon S."/>
            <person name="Baek J."/>
            <person name="Rosen B.D."/>
            <person name="Tar'an B."/>
            <person name="Millan T."/>
            <person name="Zhang X."/>
            <person name="Ramsay L.D."/>
            <person name="Iwata A."/>
            <person name="Wang Y."/>
            <person name="Nelson W."/>
            <person name="Farmer A.D."/>
            <person name="Gaur P.M."/>
            <person name="Soderlund C."/>
            <person name="Penmetsa R.V."/>
            <person name="Xu C."/>
            <person name="Bharti A.K."/>
            <person name="He W."/>
            <person name="Winter P."/>
            <person name="Zhao S."/>
            <person name="Hane J.K."/>
            <person name="Carrasquilla-Garcia N."/>
            <person name="Condie J.A."/>
            <person name="Upadhyaya H.D."/>
            <person name="Luo M.C."/>
            <person name="Thudi M."/>
            <person name="Gowda C.L."/>
            <person name="Singh N.P."/>
            <person name="Lichtenzveig J."/>
            <person name="Gali K.K."/>
            <person name="Rubio J."/>
            <person name="Nadarajan N."/>
            <person name="Dolezel J."/>
            <person name="Bansal K.C."/>
            <person name="Xu X."/>
            <person name="Edwards D."/>
            <person name="Zhang G."/>
            <person name="Kahl G."/>
            <person name="Gil J."/>
            <person name="Singh K.B."/>
            <person name="Datta S.K."/>
            <person name="Jackson S.A."/>
            <person name="Wang J."/>
            <person name="Cook D.R."/>
        </authorList>
    </citation>
    <scope>NUCLEOTIDE SEQUENCE [LARGE SCALE GENOMIC DNA]</scope>
    <source>
        <strain evidence="3">cv. CDC Frontier</strain>
    </source>
</reference>
<evidence type="ECO:0000259" key="2">
    <source>
        <dbReference type="Pfam" id="PF03478"/>
    </source>
</evidence>
<dbReference type="Pfam" id="PF03478">
    <property type="entry name" value="Beta-prop_KIB1-4"/>
    <property type="match status" value="1"/>
</dbReference>
<dbReference type="PANTHER" id="PTHR44259:SF114">
    <property type="entry name" value="OS06G0707300 PROTEIN"/>
    <property type="match status" value="1"/>
</dbReference>
<sequence>MVMNTIIVRKLDKYSCRVENETRKRTTPSSEKMTAEWSELPPEIVETISIKLTIYSDYIRFRSVCRNWLSSVPKTPLHLPPQLPCLILSHQSFFNISTEKTHLFNLPLPSSSFSLRTRICGSSHGWLIIIDETPHIRLFHSITCVTLFLPPNHTFPNVISFNSSDIGREYLVTNPNSGFCYLNLRQMCKTFVRKIVLSWSPTKSDDFTAFAIVGLNNLAFCKKGYDSWILLTNEVYFWEDAVYHNGLFYAVSKEGMIAVCDVDVRRVSIFGPMPPIQFGGDIHYAVFSGEDLLLVTRDLEQEFSDMVDECYNYMSMYRTVGFMVFKMDWNVMAWRRIETLCDKALFIGANSSMCFSAADFVGCRADCIYFTDDYSDSNHDDAVAKHDFGIFRLSDESIEPLPCYPRNSYPRFGWPFGPFPIWISPNPC</sequence>
<dbReference type="Proteomes" id="UP000087171">
    <property type="component" value="Chromosome Ca5"/>
</dbReference>
<dbReference type="OrthoDB" id="1337467at2759"/>
<dbReference type="PANTHER" id="PTHR44259">
    <property type="entry name" value="OS07G0183000 PROTEIN-RELATED"/>
    <property type="match status" value="1"/>
</dbReference>
<dbReference type="RefSeq" id="XP_004500900.2">
    <property type="nucleotide sequence ID" value="XM_004500843.3"/>
</dbReference>
<proteinExistence type="predicted"/>